<dbReference type="AlphaFoldDB" id="T0IEC6"/>
<dbReference type="eggNOG" id="COG1595">
    <property type="taxonomic scope" value="Bacteria"/>
</dbReference>
<gene>
    <name evidence="7" type="ORF">L284_22105</name>
</gene>
<dbReference type="Proteomes" id="UP000015527">
    <property type="component" value="Unassembled WGS sequence"/>
</dbReference>
<dbReference type="SUPFAM" id="SSF88659">
    <property type="entry name" value="Sigma3 and sigma4 domains of RNA polymerase sigma factors"/>
    <property type="match status" value="1"/>
</dbReference>
<dbReference type="InterPro" id="IPR013249">
    <property type="entry name" value="RNA_pol_sigma70_r4_t2"/>
</dbReference>
<evidence type="ECO:0000256" key="2">
    <source>
        <dbReference type="ARBA" id="ARBA00023015"/>
    </source>
</evidence>
<accession>T0IEC6</accession>
<dbReference type="InterPro" id="IPR036388">
    <property type="entry name" value="WH-like_DNA-bd_sf"/>
</dbReference>
<comment type="caution">
    <text evidence="7">The sequence shown here is derived from an EMBL/GenBank/DDBJ whole genome shotgun (WGS) entry which is preliminary data.</text>
</comment>
<proteinExistence type="inferred from homology"/>
<dbReference type="Pfam" id="PF04542">
    <property type="entry name" value="Sigma70_r2"/>
    <property type="match status" value="1"/>
</dbReference>
<name>T0IEC6_9SPHN</name>
<dbReference type="SUPFAM" id="SSF88946">
    <property type="entry name" value="Sigma2 domain of RNA polymerase sigma factors"/>
    <property type="match status" value="1"/>
</dbReference>
<dbReference type="Gene3D" id="1.10.10.10">
    <property type="entry name" value="Winged helix-like DNA-binding domain superfamily/Winged helix DNA-binding domain"/>
    <property type="match status" value="1"/>
</dbReference>
<dbReference type="GO" id="GO:0016987">
    <property type="term" value="F:sigma factor activity"/>
    <property type="evidence" value="ECO:0007669"/>
    <property type="project" value="UniProtKB-KW"/>
</dbReference>
<dbReference type="PANTHER" id="PTHR43133">
    <property type="entry name" value="RNA POLYMERASE ECF-TYPE SIGMA FACTO"/>
    <property type="match status" value="1"/>
</dbReference>
<keyword evidence="2" id="KW-0805">Transcription regulation</keyword>
<evidence type="ECO:0000313" key="8">
    <source>
        <dbReference type="Proteomes" id="UP000015527"/>
    </source>
</evidence>
<dbReference type="GO" id="GO:0003677">
    <property type="term" value="F:DNA binding"/>
    <property type="evidence" value="ECO:0007669"/>
    <property type="project" value="InterPro"/>
</dbReference>
<dbReference type="NCBIfam" id="TIGR02937">
    <property type="entry name" value="sigma70-ECF"/>
    <property type="match status" value="1"/>
</dbReference>
<dbReference type="InterPro" id="IPR039425">
    <property type="entry name" value="RNA_pol_sigma-70-like"/>
</dbReference>
<comment type="similarity">
    <text evidence="1">Belongs to the sigma-70 factor family. ECF subfamily.</text>
</comment>
<evidence type="ECO:0000256" key="4">
    <source>
        <dbReference type="ARBA" id="ARBA00023163"/>
    </source>
</evidence>
<dbReference type="InterPro" id="IPR013324">
    <property type="entry name" value="RNA_pol_sigma_r3/r4-like"/>
</dbReference>
<evidence type="ECO:0000313" key="7">
    <source>
        <dbReference type="EMBL" id="EQB08019.1"/>
    </source>
</evidence>
<keyword evidence="4" id="KW-0804">Transcription</keyword>
<feature type="domain" description="RNA polymerase sigma-70 region 2" evidence="5">
    <location>
        <begin position="15"/>
        <end position="68"/>
    </location>
</feature>
<keyword evidence="3" id="KW-0731">Sigma factor</keyword>
<evidence type="ECO:0000256" key="3">
    <source>
        <dbReference type="ARBA" id="ARBA00023082"/>
    </source>
</evidence>
<organism evidence="7 8">
    <name type="scientific">Novosphingobium lindaniclasticum LE124</name>
    <dbReference type="NCBI Taxonomy" id="1096930"/>
    <lineage>
        <taxon>Bacteria</taxon>
        <taxon>Pseudomonadati</taxon>
        <taxon>Pseudomonadota</taxon>
        <taxon>Alphaproteobacteria</taxon>
        <taxon>Sphingomonadales</taxon>
        <taxon>Sphingomonadaceae</taxon>
        <taxon>Novosphingobium</taxon>
    </lineage>
</organism>
<dbReference type="Gene3D" id="1.10.1740.10">
    <property type="match status" value="1"/>
</dbReference>
<dbReference type="InterPro" id="IPR014284">
    <property type="entry name" value="RNA_pol_sigma-70_dom"/>
</dbReference>
<evidence type="ECO:0000256" key="1">
    <source>
        <dbReference type="ARBA" id="ARBA00010641"/>
    </source>
</evidence>
<dbReference type="PANTHER" id="PTHR43133:SF63">
    <property type="entry name" value="RNA POLYMERASE SIGMA FACTOR FECI-RELATED"/>
    <property type="match status" value="1"/>
</dbReference>
<evidence type="ECO:0000259" key="5">
    <source>
        <dbReference type="Pfam" id="PF04542"/>
    </source>
</evidence>
<evidence type="ECO:0008006" key="9">
    <source>
        <dbReference type="Google" id="ProtNLM"/>
    </source>
</evidence>
<feature type="domain" description="RNA polymerase sigma factor 70 region 4 type 2" evidence="6">
    <location>
        <begin position="103"/>
        <end position="153"/>
    </location>
</feature>
<dbReference type="PATRIC" id="fig|1096930.3.peg.4346"/>
<reference evidence="7 8" key="1">
    <citation type="journal article" date="2013" name="Genome Announc.">
        <title>Genome Sequence of Novosphingobium lindaniclasticum LE124T, Isolated from a Hexachlorocyclohexane Dumpsite.</title>
        <authorList>
            <person name="Saxena A."/>
            <person name="Nayyar N."/>
            <person name="Sangwan N."/>
            <person name="Kumari R."/>
            <person name="Khurana J.P."/>
            <person name="Lal R."/>
        </authorList>
    </citation>
    <scope>NUCLEOTIDE SEQUENCE [LARGE SCALE GENOMIC DNA]</scope>
    <source>
        <strain evidence="7 8">LE124</strain>
    </source>
</reference>
<keyword evidence="8" id="KW-1185">Reference proteome</keyword>
<dbReference type="InterPro" id="IPR007627">
    <property type="entry name" value="RNA_pol_sigma70_r2"/>
</dbReference>
<protein>
    <recommendedName>
        <fullName evidence="9">RNA polymerase subunit sigma-24</fullName>
    </recommendedName>
</protein>
<dbReference type="EMBL" id="ATHL01000151">
    <property type="protein sequence ID" value="EQB08019.1"/>
    <property type="molecule type" value="Genomic_DNA"/>
</dbReference>
<dbReference type="GO" id="GO:0006352">
    <property type="term" value="P:DNA-templated transcription initiation"/>
    <property type="evidence" value="ECO:0007669"/>
    <property type="project" value="InterPro"/>
</dbReference>
<sequence>MKFEMLGASWQQLQRQVARLTRRDDAEDLLHSSYLRMAEKADRAVARPEAFLVRSAVNQARDDFRRSRHPAAPQAMDLQTLQVCDRSPLQDEMLIARQRLARVKEGLDRLSPRSREIFLMHRLDGLKYREIAEHLGISMSAVEKHVAKAMQSLSEWTEGW</sequence>
<dbReference type="RefSeq" id="WP_021236086.1">
    <property type="nucleotide sequence ID" value="NZ_ATHL01000151.1"/>
</dbReference>
<dbReference type="Pfam" id="PF08281">
    <property type="entry name" value="Sigma70_r4_2"/>
    <property type="match status" value="1"/>
</dbReference>
<dbReference type="CDD" id="cd06171">
    <property type="entry name" value="Sigma70_r4"/>
    <property type="match status" value="1"/>
</dbReference>
<dbReference type="OrthoDB" id="7190058at2"/>
<evidence type="ECO:0000259" key="6">
    <source>
        <dbReference type="Pfam" id="PF08281"/>
    </source>
</evidence>
<dbReference type="InterPro" id="IPR013325">
    <property type="entry name" value="RNA_pol_sigma_r2"/>
</dbReference>